<dbReference type="OrthoDB" id="9777090at2"/>
<evidence type="ECO:0000313" key="3">
    <source>
        <dbReference type="EMBL" id="QDI90372.1"/>
    </source>
</evidence>
<name>A0A514LEU4_9BACI</name>
<evidence type="ECO:0000313" key="4">
    <source>
        <dbReference type="Proteomes" id="UP000319756"/>
    </source>
</evidence>
<dbReference type="PANTHER" id="PTHR12277">
    <property type="entry name" value="ALPHA/BETA HYDROLASE DOMAIN-CONTAINING PROTEIN"/>
    <property type="match status" value="1"/>
</dbReference>
<feature type="domain" description="Serine aminopeptidase S33" evidence="2">
    <location>
        <begin position="104"/>
        <end position="181"/>
    </location>
</feature>
<dbReference type="Proteomes" id="UP000319756">
    <property type="component" value="Chromosome"/>
</dbReference>
<keyword evidence="1" id="KW-0472">Membrane</keyword>
<evidence type="ECO:0000259" key="2">
    <source>
        <dbReference type="Pfam" id="PF12146"/>
    </source>
</evidence>
<sequence length="278" mass="31252">MPAIPRWLSLIIIMIVFIGIVLTLLYFFQHRLIFHPTSLSENEAETIRSQHPEAEEITISVTDEVTVHGWLISDADEEPAPLLIYFGGNAQEVSQLIPETADIEGWSVLLMNYRGYGLSEGDPDDEETLLGDALMVYDEMAEREDIDSDNIVTMGRSIGSAVATHLSAEREVQGTILVSPFDEFLNVAQSQFPFLPVEWLLRYSFDSTDIAPQMEHPMLALIAEEDEIVDPEYSKSLVDIWGGPTESYIIEGAGHNTVHMSDEYQARIQAFLREMEQG</sequence>
<keyword evidence="1" id="KW-1133">Transmembrane helix</keyword>
<dbReference type="RefSeq" id="WP_142087420.1">
    <property type="nucleotide sequence ID" value="NZ_CP035485.1"/>
</dbReference>
<dbReference type="Pfam" id="PF12146">
    <property type="entry name" value="Hydrolase_4"/>
    <property type="match status" value="1"/>
</dbReference>
<gene>
    <name evidence="3" type="ORF">EPH95_03585</name>
</gene>
<feature type="transmembrane region" description="Helical" evidence="1">
    <location>
        <begin position="7"/>
        <end position="28"/>
    </location>
</feature>
<evidence type="ECO:0000256" key="1">
    <source>
        <dbReference type="SAM" id="Phobius"/>
    </source>
</evidence>
<dbReference type="KEGG" id="sale:EPH95_03585"/>
<dbReference type="InterPro" id="IPR022742">
    <property type="entry name" value="Hydrolase_4"/>
</dbReference>
<dbReference type="SUPFAM" id="SSF53474">
    <property type="entry name" value="alpha/beta-Hydrolases"/>
    <property type="match status" value="1"/>
</dbReference>
<organism evidence="3 4">
    <name type="scientific">Salicibibacter halophilus</name>
    <dbReference type="NCBI Taxonomy" id="2502791"/>
    <lineage>
        <taxon>Bacteria</taxon>
        <taxon>Bacillati</taxon>
        <taxon>Bacillota</taxon>
        <taxon>Bacilli</taxon>
        <taxon>Bacillales</taxon>
        <taxon>Bacillaceae</taxon>
        <taxon>Salicibibacter</taxon>
    </lineage>
</organism>
<keyword evidence="4" id="KW-1185">Reference proteome</keyword>
<dbReference type="PANTHER" id="PTHR12277:SF81">
    <property type="entry name" value="PROTEIN ABHD13"/>
    <property type="match status" value="1"/>
</dbReference>
<dbReference type="InterPro" id="IPR029058">
    <property type="entry name" value="AB_hydrolase_fold"/>
</dbReference>
<proteinExistence type="predicted"/>
<accession>A0A514LEU4</accession>
<protein>
    <recommendedName>
        <fullName evidence="2">Serine aminopeptidase S33 domain-containing protein</fullName>
    </recommendedName>
</protein>
<reference evidence="4" key="1">
    <citation type="submission" date="2019-01" db="EMBL/GenBank/DDBJ databases">
        <title>Genomic analysis of Salicibibacter sp. NKC3-5.</title>
        <authorList>
            <person name="Oh Y.J."/>
        </authorList>
    </citation>
    <scope>NUCLEOTIDE SEQUENCE [LARGE SCALE GENOMIC DNA]</scope>
    <source>
        <strain evidence="4">NKC3-5</strain>
    </source>
</reference>
<dbReference type="EMBL" id="CP035485">
    <property type="protein sequence ID" value="QDI90372.1"/>
    <property type="molecule type" value="Genomic_DNA"/>
</dbReference>
<dbReference type="Gene3D" id="3.40.50.1820">
    <property type="entry name" value="alpha/beta hydrolase"/>
    <property type="match status" value="1"/>
</dbReference>
<dbReference type="AlphaFoldDB" id="A0A514LEU4"/>
<keyword evidence="1" id="KW-0812">Transmembrane</keyword>